<keyword evidence="1" id="KW-0732">Signal</keyword>
<evidence type="ECO:0000256" key="1">
    <source>
        <dbReference type="SAM" id="SignalP"/>
    </source>
</evidence>
<dbReference type="Proteomes" id="UP001160148">
    <property type="component" value="Unassembled WGS sequence"/>
</dbReference>
<reference evidence="2 3" key="1">
    <citation type="submission" date="2023-01" db="EMBL/GenBank/DDBJ databases">
        <authorList>
            <person name="Whitehead M."/>
        </authorList>
    </citation>
    <scope>NUCLEOTIDE SEQUENCE [LARGE SCALE GENOMIC DNA]</scope>
</reference>
<dbReference type="EMBL" id="CARXXK010000004">
    <property type="protein sequence ID" value="CAI6365999.1"/>
    <property type="molecule type" value="Genomic_DNA"/>
</dbReference>
<feature type="chain" id="PRO_5043325953" evidence="1">
    <location>
        <begin position="26"/>
        <end position="72"/>
    </location>
</feature>
<dbReference type="AlphaFoldDB" id="A0AAV0XC19"/>
<feature type="signal peptide" evidence="1">
    <location>
        <begin position="1"/>
        <end position="25"/>
    </location>
</feature>
<accession>A0AAV0XC19</accession>
<comment type="caution">
    <text evidence="2">The sequence shown here is derived from an EMBL/GenBank/DDBJ whole genome shotgun (WGS) entry which is preliminary data.</text>
</comment>
<gene>
    <name evidence="2" type="ORF">MEUPH1_LOCUS20637</name>
</gene>
<organism evidence="2 3">
    <name type="scientific">Macrosiphum euphorbiae</name>
    <name type="common">potato aphid</name>
    <dbReference type="NCBI Taxonomy" id="13131"/>
    <lineage>
        <taxon>Eukaryota</taxon>
        <taxon>Metazoa</taxon>
        <taxon>Ecdysozoa</taxon>
        <taxon>Arthropoda</taxon>
        <taxon>Hexapoda</taxon>
        <taxon>Insecta</taxon>
        <taxon>Pterygota</taxon>
        <taxon>Neoptera</taxon>
        <taxon>Paraneoptera</taxon>
        <taxon>Hemiptera</taxon>
        <taxon>Sternorrhyncha</taxon>
        <taxon>Aphidomorpha</taxon>
        <taxon>Aphidoidea</taxon>
        <taxon>Aphididae</taxon>
        <taxon>Macrosiphini</taxon>
        <taxon>Macrosiphum</taxon>
    </lineage>
</organism>
<proteinExistence type="predicted"/>
<evidence type="ECO:0000313" key="2">
    <source>
        <dbReference type="EMBL" id="CAI6365999.1"/>
    </source>
</evidence>
<protein>
    <submittedName>
        <fullName evidence="2">Uncharacterized protein</fullName>
    </submittedName>
</protein>
<sequence length="72" mass="8527">MVKHINMFSIFFMLNIIAYKIYVSGDRALDCIVAMQDEKFIYYRNNQSYNQDGWRVRIEEYLLKGCSNCGGK</sequence>
<keyword evidence="3" id="KW-1185">Reference proteome</keyword>
<evidence type="ECO:0000313" key="3">
    <source>
        <dbReference type="Proteomes" id="UP001160148"/>
    </source>
</evidence>
<name>A0AAV0XC19_9HEMI</name>